<proteinExistence type="predicted"/>
<feature type="region of interest" description="Disordered" evidence="1">
    <location>
        <begin position="65"/>
        <end position="100"/>
    </location>
</feature>
<gene>
    <name evidence="2" type="ORF">BSQ44_07190</name>
</gene>
<accession>A0A1L3SP75</accession>
<dbReference type="KEGG" id="meso:BSQ44_07190"/>
<keyword evidence="3" id="KW-1185">Reference proteome</keyword>
<protein>
    <submittedName>
        <fullName evidence="2">Uncharacterized protein</fullName>
    </submittedName>
</protein>
<dbReference type="EMBL" id="CP018171">
    <property type="protein sequence ID" value="APH71180.1"/>
    <property type="molecule type" value="Genomic_DNA"/>
</dbReference>
<evidence type="ECO:0000256" key="1">
    <source>
        <dbReference type="SAM" id="MobiDB-lite"/>
    </source>
</evidence>
<dbReference type="AlphaFoldDB" id="A0A1L3SP75"/>
<dbReference type="Proteomes" id="UP000182840">
    <property type="component" value="Chromosome"/>
</dbReference>
<feature type="compositionally biased region" description="Basic and acidic residues" evidence="1">
    <location>
        <begin position="65"/>
        <end position="74"/>
    </location>
</feature>
<dbReference type="RefSeq" id="WP_072602585.1">
    <property type="nucleotide sequence ID" value="NZ_CP018171.1"/>
</dbReference>
<evidence type="ECO:0000313" key="2">
    <source>
        <dbReference type="EMBL" id="APH71180.1"/>
    </source>
</evidence>
<evidence type="ECO:0000313" key="3">
    <source>
        <dbReference type="Proteomes" id="UP000182840"/>
    </source>
</evidence>
<dbReference type="OrthoDB" id="8020021at2"/>
<dbReference type="STRING" id="1670800.BSQ44_07190"/>
<sequence>MTITPIRPAPQVARPARREAPTHLFTIGQAVRFRGGFGQQPARAEIYYVTRTLPPQGGTLQYRIRNDEERHERVTSQSDLEAVREPAADTSLMERTFGHG</sequence>
<name>A0A1L3SP75_9HYPH</name>
<organism evidence="2 3">
    <name type="scientific">Aquibium oceanicum</name>
    <dbReference type="NCBI Taxonomy" id="1670800"/>
    <lineage>
        <taxon>Bacteria</taxon>
        <taxon>Pseudomonadati</taxon>
        <taxon>Pseudomonadota</taxon>
        <taxon>Alphaproteobacteria</taxon>
        <taxon>Hyphomicrobiales</taxon>
        <taxon>Phyllobacteriaceae</taxon>
        <taxon>Aquibium</taxon>
    </lineage>
</organism>
<reference evidence="3" key="1">
    <citation type="submission" date="2016-11" db="EMBL/GenBank/DDBJ databases">
        <title>Mesorhizobium oceanicum sp. nov., isolated from deep seawater in South China Sea.</title>
        <authorList>
            <person name="Fu G.-Y."/>
        </authorList>
    </citation>
    <scope>NUCLEOTIDE SEQUENCE [LARGE SCALE GENOMIC DNA]</scope>
    <source>
        <strain evidence="3">B7</strain>
    </source>
</reference>